<dbReference type="EMBL" id="AP022871">
    <property type="protein sequence ID" value="BCB84548.1"/>
    <property type="molecule type" value="Genomic_DNA"/>
</dbReference>
<gene>
    <name evidence="1" type="ORF">Psuf_018610</name>
</gene>
<reference evidence="1 2" key="1">
    <citation type="submission" date="2020-03" db="EMBL/GenBank/DDBJ databases">
        <title>Whole genome shotgun sequence of Phytohabitans suffuscus NBRC 105367.</title>
        <authorList>
            <person name="Komaki H."/>
            <person name="Tamura T."/>
        </authorList>
    </citation>
    <scope>NUCLEOTIDE SEQUENCE [LARGE SCALE GENOMIC DNA]</scope>
    <source>
        <strain evidence="1 2">NBRC 105367</strain>
    </source>
</reference>
<dbReference type="Proteomes" id="UP000503011">
    <property type="component" value="Chromosome"/>
</dbReference>
<sequence length="107" mass="11822">MVDITLDVEPGTGQTVIKLQTDAWELNIRGPLRDFVHLAQIRDADWNRRRSLAIGTCAGVPVYWASSDGNVAVLVGHDDETWDIAVSVPLSSVDEIATQAKRMIKHQ</sequence>
<protein>
    <submittedName>
        <fullName evidence="1">Uncharacterized protein</fullName>
    </submittedName>
</protein>
<reference evidence="1 2" key="2">
    <citation type="submission" date="2020-03" db="EMBL/GenBank/DDBJ databases">
        <authorList>
            <person name="Ichikawa N."/>
            <person name="Kimura A."/>
            <person name="Kitahashi Y."/>
            <person name="Uohara A."/>
        </authorList>
    </citation>
    <scope>NUCLEOTIDE SEQUENCE [LARGE SCALE GENOMIC DNA]</scope>
    <source>
        <strain evidence="1 2">NBRC 105367</strain>
    </source>
</reference>
<dbReference type="AlphaFoldDB" id="A0A6F8YEZ5"/>
<keyword evidence="2" id="KW-1185">Reference proteome</keyword>
<dbReference type="KEGG" id="psuu:Psuf_018610"/>
<name>A0A6F8YEZ5_9ACTN</name>
<organism evidence="1 2">
    <name type="scientific">Phytohabitans suffuscus</name>
    <dbReference type="NCBI Taxonomy" id="624315"/>
    <lineage>
        <taxon>Bacteria</taxon>
        <taxon>Bacillati</taxon>
        <taxon>Actinomycetota</taxon>
        <taxon>Actinomycetes</taxon>
        <taxon>Micromonosporales</taxon>
        <taxon>Micromonosporaceae</taxon>
    </lineage>
</organism>
<evidence type="ECO:0000313" key="2">
    <source>
        <dbReference type="Proteomes" id="UP000503011"/>
    </source>
</evidence>
<evidence type="ECO:0000313" key="1">
    <source>
        <dbReference type="EMBL" id="BCB84548.1"/>
    </source>
</evidence>
<dbReference type="RefSeq" id="WP_173155772.1">
    <property type="nucleotide sequence ID" value="NZ_AP022871.1"/>
</dbReference>
<accession>A0A6F8YEZ5</accession>
<proteinExistence type="predicted"/>